<protein>
    <submittedName>
        <fullName evidence="2">Uncharacterized protein</fullName>
    </submittedName>
</protein>
<feature type="compositionally biased region" description="Low complexity" evidence="1">
    <location>
        <begin position="379"/>
        <end position="403"/>
    </location>
</feature>
<feature type="region of interest" description="Disordered" evidence="1">
    <location>
        <begin position="1"/>
        <end position="30"/>
    </location>
</feature>
<feature type="region of interest" description="Disordered" evidence="1">
    <location>
        <begin position="162"/>
        <end position="333"/>
    </location>
</feature>
<comment type="caution">
    <text evidence="2">The sequence shown here is derived from an EMBL/GenBank/DDBJ whole genome shotgun (WGS) entry which is preliminary data.</text>
</comment>
<feature type="compositionally biased region" description="Polar residues" evidence="1">
    <location>
        <begin position="204"/>
        <end position="227"/>
    </location>
</feature>
<organism evidence="2 3">
    <name type="scientific">Mycena rosella</name>
    <name type="common">Pink bonnet</name>
    <name type="synonym">Agaricus rosellus</name>
    <dbReference type="NCBI Taxonomy" id="1033263"/>
    <lineage>
        <taxon>Eukaryota</taxon>
        <taxon>Fungi</taxon>
        <taxon>Dikarya</taxon>
        <taxon>Basidiomycota</taxon>
        <taxon>Agaricomycotina</taxon>
        <taxon>Agaricomycetes</taxon>
        <taxon>Agaricomycetidae</taxon>
        <taxon>Agaricales</taxon>
        <taxon>Marasmiineae</taxon>
        <taxon>Mycenaceae</taxon>
        <taxon>Mycena</taxon>
    </lineage>
</organism>
<name>A0AAD7DYR3_MYCRO</name>
<dbReference type="AlphaFoldDB" id="A0AAD7DYR3"/>
<feature type="region of interest" description="Disordered" evidence="1">
    <location>
        <begin position="116"/>
        <end position="139"/>
    </location>
</feature>
<reference evidence="2" key="1">
    <citation type="submission" date="2023-03" db="EMBL/GenBank/DDBJ databases">
        <title>Massive genome expansion in bonnet fungi (Mycena s.s.) driven by repeated elements and novel gene families across ecological guilds.</title>
        <authorList>
            <consortium name="Lawrence Berkeley National Laboratory"/>
            <person name="Harder C.B."/>
            <person name="Miyauchi S."/>
            <person name="Viragh M."/>
            <person name="Kuo A."/>
            <person name="Thoen E."/>
            <person name="Andreopoulos B."/>
            <person name="Lu D."/>
            <person name="Skrede I."/>
            <person name="Drula E."/>
            <person name="Henrissat B."/>
            <person name="Morin E."/>
            <person name="Kohler A."/>
            <person name="Barry K."/>
            <person name="LaButti K."/>
            <person name="Morin E."/>
            <person name="Salamov A."/>
            <person name="Lipzen A."/>
            <person name="Mereny Z."/>
            <person name="Hegedus B."/>
            <person name="Baldrian P."/>
            <person name="Stursova M."/>
            <person name="Weitz H."/>
            <person name="Taylor A."/>
            <person name="Grigoriev I.V."/>
            <person name="Nagy L.G."/>
            <person name="Martin F."/>
            <person name="Kauserud H."/>
        </authorList>
    </citation>
    <scope>NUCLEOTIDE SEQUENCE</scope>
    <source>
        <strain evidence="2">CBHHK067</strain>
    </source>
</reference>
<feature type="compositionally biased region" description="Polar residues" evidence="1">
    <location>
        <begin position="413"/>
        <end position="439"/>
    </location>
</feature>
<evidence type="ECO:0000313" key="3">
    <source>
        <dbReference type="Proteomes" id="UP001221757"/>
    </source>
</evidence>
<proteinExistence type="predicted"/>
<feature type="compositionally biased region" description="Low complexity" evidence="1">
    <location>
        <begin position="228"/>
        <end position="256"/>
    </location>
</feature>
<dbReference type="Proteomes" id="UP001221757">
    <property type="component" value="Unassembled WGS sequence"/>
</dbReference>
<feature type="compositionally biased region" description="Low complexity" evidence="1">
    <location>
        <begin position="168"/>
        <end position="190"/>
    </location>
</feature>
<dbReference type="EMBL" id="JARKIE010000014">
    <property type="protein sequence ID" value="KAJ7702832.1"/>
    <property type="molecule type" value="Genomic_DNA"/>
</dbReference>
<feature type="compositionally biased region" description="Pro residues" evidence="1">
    <location>
        <begin position="875"/>
        <end position="890"/>
    </location>
</feature>
<feature type="compositionally biased region" description="Low complexity" evidence="1">
    <location>
        <begin position="126"/>
        <end position="139"/>
    </location>
</feature>
<feature type="region of interest" description="Disordered" evidence="1">
    <location>
        <begin position="54"/>
        <end position="74"/>
    </location>
</feature>
<feature type="compositionally biased region" description="Low complexity" evidence="1">
    <location>
        <begin position="283"/>
        <end position="296"/>
    </location>
</feature>
<gene>
    <name evidence="2" type="ORF">B0H17DRAFT_1127766</name>
</gene>
<feature type="compositionally biased region" description="Low complexity" evidence="1">
    <location>
        <begin position="7"/>
        <end position="18"/>
    </location>
</feature>
<evidence type="ECO:0000256" key="1">
    <source>
        <dbReference type="SAM" id="MobiDB-lite"/>
    </source>
</evidence>
<accession>A0AAD7DYR3</accession>
<feature type="compositionally biased region" description="Low complexity" evidence="1">
    <location>
        <begin position="312"/>
        <end position="327"/>
    </location>
</feature>
<evidence type="ECO:0000313" key="2">
    <source>
        <dbReference type="EMBL" id="KAJ7702832.1"/>
    </source>
</evidence>
<feature type="region of interest" description="Disordered" evidence="1">
    <location>
        <begin position="379"/>
        <end position="449"/>
    </location>
</feature>
<feature type="region of interest" description="Disordered" evidence="1">
    <location>
        <begin position="866"/>
        <end position="891"/>
    </location>
</feature>
<sequence>MSYNKVPNTRSRSASATAPSPPPLPSNATPAAIAEVGYPDKEMAAKGKSIISSLHFKSKNPSKAHTGSNVKGKAREIDACQPTARSDNSFDNPFEPLAALEETSLDEELAAELVGLPPANMGSSGGDISSSDLTSDSISAPTTRTVHTIDVMKLIARKIDERNRAARAGAPHAPSSSTTATISSPTSPTKAADDDASPFLKPVSSASTGSLFTPTTPLSALPQTGAVTSTPAIRRSTATAARPTTTAGTTTTASAPGFSGMPSVALRNPISKALPPVALANPTTSTSSGHTGTSSSPGRVLSPTKKSRSPLAPATTTTTTTAPQGTPDPDGLRAASACEFNAALAAARAAMSTSPPEAARIRAESAAAQPNAGITTRAATANAAQPGGPPAAGAVPPATGATPSFATAITAPRTRSQTTRSMQPSGSRAPTVPSFSTTPPRVAQATAPHAAQPAAPHVAPSATPLLVQPTAQHVAPSAPPYIGQPAVQHVAQSVAQHVVQPATLHVPQPTALHVPQAVTLHGPPHAAQPAPPLATQPAPPLIAQPAPLLVPQPGVPPPAHPNVGNMNMANPGLGAAPPAAAHSGILAPIFVPRTAAVAAPIGNAIAVTTPPPPGGFRVFGWDEESAKAGIDGGHLAKWDTPGAPKALAYLWNARRYDARSSAIEDIKTSISRTLSCPAPLVGPAEPAAATAAEDGPFVYLVKNLTTAQFQILVNSLCWSVAGGKTFFVIPYSPSPCPFLMTVGGLLYDDSPQSTAEVATLVADTIRGAYTAQSFLALVHDAYPLGTPPMDHFISTLRVIATPYDGLIAWNVTAQPLPSSPPRTVLGPPSLPHFGSSPRCMHPVRPSCHRCAVAVVCHSDTPALLARSHPRSDGMSPPPPPSSIGTPPPLPAEGVVEDAAEGAMEVAEPPGAVADTEITEGFSCVHSHIYLTTIFHPIPPYMLDTLPPPESALSKSPTLHPTPSRTLKKPRNIVICTDKALQKKCNTFTTTKSQATLSRQK</sequence>
<keyword evidence="3" id="KW-1185">Reference proteome</keyword>